<dbReference type="InterPro" id="IPR036271">
    <property type="entry name" value="Tet_transcr_reg_TetR-rel_C_sf"/>
</dbReference>
<feature type="domain" description="HTH tetR-type" evidence="5">
    <location>
        <begin position="6"/>
        <end position="66"/>
    </location>
</feature>
<dbReference type="InterPro" id="IPR001647">
    <property type="entry name" value="HTH_TetR"/>
</dbReference>
<gene>
    <name evidence="6" type="ORF">ACFQ4H_18890</name>
</gene>
<dbReference type="Pfam" id="PF00440">
    <property type="entry name" value="TetR_N"/>
    <property type="match status" value="1"/>
</dbReference>
<dbReference type="Pfam" id="PF13305">
    <property type="entry name" value="TetR_C_33"/>
    <property type="match status" value="1"/>
</dbReference>
<evidence type="ECO:0000256" key="2">
    <source>
        <dbReference type="ARBA" id="ARBA00023125"/>
    </source>
</evidence>
<dbReference type="EMBL" id="JBHTMP010000028">
    <property type="protein sequence ID" value="MFD1323160.1"/>
    <property type="molecule type" value="Genomic_DNA"/>
</dbReference>
<evidence type="ECO:0000256" key="4">
    <source>
        <dbReference type="PROSITE-ProRule" id="PRU00335"/>
    </source>
</evidence>
<feature type="DNA-binding region" description="H-T-H motif" evidence="4">
    <location>
        <begin position="29"/>
        <end position="48"/>
    </location>
</feature>
<name>A0ABW3YHC5_9ACTN</name>
<evidence type="ECO:0000259" key="5">
    <source>
        <dbReference type="PROSITE" id="PS50977"/>
    </source>
</evidence>
<reference evidence="7" key="1">
    <citation type="journal article" date="2019" name="Int. J. Syst. Evol. Microbiol.">
        <title>The Global Catalogue of Microorganisms (GCM) 10K type strain sequencing project: providing services to taxonomists for standard genome sequencing and annotation.</title>
        <authorList>
            <consortium name="The Broad Institute Genomics Platform"/>
            <consortium name="The Broad Institute Genome Sequencing Center for Infectious Disease"/>
            <person name="Wu L."/>
            <person name="Ma J."/>
        </authorList>
    </citation>
    <scope>NUCLEOTIDE SEQUENCE [LARGE SCALE GENOMIC DNA]</scope>
    <source>
        <strain evidence="7">JCM 31037</strain>
    </source>
</reference>
<keyword evidence="1" id="KW-0805">Transcription regulation</keyword>
<dbReference type="RefSeq" id="WP_377572310.1">
    <property type="nucleotide sequence ID" value="NZ_JBHTMP010000028.1"/>
</dbReference>
<proteinExistence type="predicted"/>
<sequence>MQQSDGGLRTRLVEVGVDLVARDGVGALSLREIARGAGVSHGAPRRYFPTHQSLLAAIAQQGYRALARRIDPLLDRDTDPRAQVHELGREYLDFARANRGMFELMFRHDLLRGNQIGLRDDSLRLFDVLVRLVERAVGPTSSDRPPAVIAGALWANLQGIAQLHLWGSLQVAAQTEDVDLLLRTAVEAHLGSGRA</sequence>
<keyword evidence="2 4" id="KW-0238">DNA-binding</keyword>
<comment type="caution">
    <text evidence="6">The sequence shown here is derived from an EMBL/GenBank/DDBJ whole genome shotgun (WGS) entry which is preliminary data.</text>
</comment>
<keyword evidence="3" id="KW-0804">Transcription</keyword>
<organism evidence="6 7">
    <name type="scientific">Micromonospora sonneratiae</name>
    <dbReference type="NCBI Taxonomy" id="1184706"/>
    <lineage>
        <taxon>Bacteria</taxon>
        <taxon>Bacillati</taxon>
        <taxon>Actinomycetota</taxon>
        <taxon>Actinomycetes</taxon>
        <taxon>Micromonosporales</taxon>
        <taxon>Micromonosporaceae</taxon>
        <taxon>Micromonospora</taxon>
    </lineage>
</organism>
<protein>
    <submittedName>
        <fullName evidence="6">TetR/AcrR family transcriptional regulator</fullName>
    </submittedName>
</protein>
<evidence type="ECO:0000313" key="7">
    <source>
        <dbReference type="Proteomes" id="UP001597260"/>
    </source>
</evidence>
<dbReference type="PANTHER" id="PTHR30055">
    <property type="entry name" value="HTH-TYPE TRANSCRIPTIONAL REGULATOR RUTR"/>
    <property type="match status" value="1"/>
</dbReference>
<keyword evidence="7" id="KW-1185">Reference proteome</keyword>
<evidence type="ECO:0000256" key="3">
    <source>
        <dbReference type="ARBA" id="ARBA00023163"/>
    </source>
</evidence>
<dbReference type="PANTHER" id="PTHR30055:SF234">
    <property type="entry name" value="HTH-TYPE TRANSCRIPTIONAL REGULATOR BETI"/>
    <property type="match status" value="1"/>
</dbReference>
<dbReference type="PROSITE" id="PS50977">
    <property type="entry name" value="HTH_TETR_2"/>
    <property type="match status" value="1"/>
</dbReference>
<dbReference type="SUPFAM" id="SSF46689">
    <property type="entry name" value="Homeodomain-like"/>
    <property type="match status" value="1"/>
</dbReference>
<dbReference type="InterPro" id="IPR050109">
    <property type="entry name" value="HTH-type_TetR-like_transc_reg"/>
</dbReference>
<dbReference type="InterPro" id="IPR025996">
    <property type="entry name" value="MT1864/Rv1816-like_C"/>
</dbReference>
<dbReference type="InterPro" id="IPR009057">
    <property type="entry name" value="Homeodomain-like_sf"/>
</dbReference>
<evidence type="ECO:0000256" key="1">
    <source>
        <dbReference type="ARBA" id="ARBA00023015"/>
    </source>
</evidence>
<dbReference type="Proteomes" id="UP001597260">
    <property type="component" value="Unassembled WGS sequence"/>
</dbReference>
<dbReference type="SUPFAM" id="SSF48498">
    <property type="entry name" value="Tetracyclin repressor-like, C-terminal domain"/>
    <property type="match status" value="1"/>
</dbReference>
<accession>A0ABW3YHC5</accession>
<evidence type="ECO:0000313" key="6">
    <source>
        <dbReference type="EMBL" id="MFD1323160.1"/>
    </source>
</evidence>
<dbReference type="Gene3D" id="1.10.357.10">
    <property type="entry name" value="Tetracycline Repressor, domain 2"/>
    <property type="match status" value="1"/>
</dbReference>